<name>A0A381Y3V5_9ZZZZ</name>
<evidence type="ECO:0000256" key="1">
    <source>
        <dbReference type="SAM" id="Phobius"/>
    </source>
</evidence>
<organism evidence="2">
    <name type="scientific">marine metagenome</name>
    <dbReference type="NCBI Taxonomy" id="408172"/>
    <lineage>
        <taxon>unclassified sequences</taxon>
        <taxon>metagenomes</taxon>
        <taxon>ecological metagenomes</taxon>
    </lineage>
</organism>
<protein>
    <recommendedName>
        <fullName evidence="3">Alkaline shock response membrane anchor protein AmaP</fullName>
    </recommendedName>
</protein>
<keyword evidence="1" id="KW-0472">Membrane</keyword>
<sequence>MFRGIFMKQLNRLISLLTCLIVLICSIVAIFVITQLLPPDVLPGGSVNPPTASWFQPQLEALADSARTNSLTNIVIFSIAGLVSLFILILELKPPNKTKSLVISSAPEGDLTIEEDSIRYLVEKTGTTSRDIISMRCKVKIERRTPNIPYTISINCSPKITLGSDVQAVRDDLQTRVKNKVETLTGLIVHKVNVPRVKYDRGTTSRL</sequence>
<accession>A0A381Y3V5</accession>
<evidence type="ECO:0008006" key="3">
    <source>
        <dbReference type="Google" id="ProtNLM"/>
    </source>
</evidence>
<feature type="transmembrane region" description="Helical" evidence="1">
    <location>
        <begin position="12"/>
        <end position="33"/>
    </location>
</feature>
<dbReference type="EMBL" id="UINC01017316">
    <property type="protein sequence ID" value="SVA71625.1"/>
    <property type="molecule type" value="Genomic_DNA"/>
</dbReference>
<reference evidence="2" key="1">
    <citation type="submission" date="2018-05" db="EMBL/GenBank/DDBJ databases">
        <authorList>
            <person name="Lanie J.A."/>
            <person name="Ng W.-L."/>
            <person name="Kazmierczak K.M."/>
            <person name="Andrzejewski T.M."/>
            <person name="Davidsen T.M."/>
            <person name="Wayne K.J."/>
            <person name="Tettelin H."/>
            <person name="Glass J.I."/>
            <person name="Rusch D."/>
            <person name="Podicherti R."/>
            <person name="Tsui H.-C.T."/>
            <person name="Winkler M.E."/>
        </authorList>
    </citation>
    <scope>NUCLEOTIDE SEQUENCE</scope>
</reference>
<dbReference type="AlphaFoldDB" id="A0A381Y3V5"/>
<gene>
    <name evidence="2" type="ORF">METZ01_LOCUS124479</name>
</gene>
<dbReference type="NCBIfam" id="NF033218">
    <property type="entry name" value="anchor_AmaP"/>
    <property type="match status" value="1"/>
</dbReference>
<keyword evidence="1" id="KW-0812">Transmembrane</keyword>
<keyword evidence="1" id="KW-1133">Transmembrane helix</keyword>
<proteinExistence type="predicted"/>
<evidence type="ECO:0000313" key="2">
    <source>
        <dbReference type="EMBL" id="SVA71625.1"/>
    </source>
</evidence>
<feature type="transmembrane region" description="Helical" evidence="1">
    <location>
        <begin position="71"/>
        <end position="90"/>
    </location>
</feature>